<evidence type="ECO:0000313" key="1">
    <source>
        <dbReference type="EMBL" id="KAH9481208.1"/>
    </source>
</evidence>
<organism evidence="1 2">
    <name type="scientific">Psilocybe cubensis</name>
    <name type="common">Psychedelic mushroom</name>
    <name type="synonym">Stropharia cubensis</name>
    <dbReference type="NCBI Taxonomy" id="181762"/>
    <lineage>
        <taxon>Eukaryota</taxon>
        <taxon>Fungi</taxon>
        <taxon>Dikarya</taxon>
        <taxon>Basidiomycota</taxon>
        <taxon>Agaricomycotina</taxon>
        <taxon>Agaricomycetes</taxon>
        <taxon>Agaricomycetidae</taxon>
        <taxon>Agaricales</taxon>
        <taxon>Agaricineae</taxon>
        <taxon>Strophariaceae</taxon>
        <taxon>Psilocybe</taxon>
    </lineage>
</organism>
<keyword evidence="2" id="KW-1185">Reference proteome</keyword>
<dbReference type="EMBL" id="JAFIQS020000005">
    <property type="protein sequence ID" value="KAH9481208.1"/>
    <property type="molecule type" value="Genomic_DNA"/>
</dbReference>
<protein>
    <submittedName>
        <fullName evidence="1">Pyranose dehydrogenase 1</fullName>
    </submittedName>
</protein>
<dbReference type="Proteomes" id="UP000664032">
    <property type="component" value="Unassembled WGS sequence"/>
</dbReference>
<evidence type="ECO:0000313" key="2">
    <source>
        <dbReference type="Proteomes" id="UP000664032"/>
    </source>
</evidence>
<comment type="caution">
    <text evidence="1">The sequence shown here is derived from an EMBL/GenBank/DDBJ whole genome shotgun (WGS) entry which is preliminary data.</text>
</comment>
<proteinExistence type="predicted"/>
<sequence>MVRSEAKMLQVVPRTLRSSQLCLSTQAVLITLPSQLNTTVYDYVIVGGEMKLAQESGTAGLTLASRLTENVSTTVIVLEAGISDQNFPDLRIPFLAPTMTPNTQVDWNTTTQAQPGLNNRVVPYIRGHVLGGSSSVNDWNRLASVSGDSGWGWTNMEQYVFKHEKLVAPADGHSTVGQCDPADHGTDGQVFISLPGNNRTIDERILETTQQLAEFPFNEDTGGGEHNLLGVGFIQSTIGSAARSSSSTAYLNSTVIGRPNLVVLVNVTATALIQSGNSTNGLPSFRSVHYTASPPPGNLTLGQIQTVTATKEIVISAGAIGTPQLLMLSGIGNSTALNHLQVTSTINNPSVGANLSDHLLIPNVFEVDDTGTLDIIFRNATAAAAALTQWSGNKRGIYSNTVASFYGFTRFPSNDSIFESTPDPSAGQNTPHWEIIFSPGTPMPTTGNFLTVVTVPSTPTSRGTVTLRSNNPYELPIVDPQYLTTAFDISAAAESVKGALRFISAPAWSRYVTGNFSQALATATNDSLIEAYVRGIAGSAFHGVGTAAMSPANAKTGVVNANLTLKGVDGVRIVDASVFPFIPSCHTQGSVYLLAERAADLIKAANE</sequence>
<accession>A0ACB8GZY5</accession>
<reference evidence="1" key="1">
    <citation type="submission" date="2021-10" db="EMBL/GenBank/DDBJ databases">
        <title>Psilocybe cubensis genome.</title>
        <authorList>
            <person name="Mckernan K.J."/>
            <person name="Crawford S."/>
            <person name="Trippe A."/>
            <person name="Kane L.T."/>
            <person name="Mclaughlin S."/>
        </authorList>
    </citation>
    <scope>NUCLEOTIDE SEQUENCE</scope>
    <source>
        <strain evidence="1">MGC-MH-2018</strain>
    </source>
</reference>
<gene>
    <name evidence="1" type="ORF">JR316_0005729</name>
</gene>
<name>A0ACB8GZY5_PSICU</name>